<comment type="caution">
    <text evidence="7">The sequence shown here is derived from an EMBL/GenBank/DDBJ whole genome shotgun (WGS) entry which is preliminary data.</text>
</comment>
<sequence length="337" mass="39116">MSSHQHHQCGNNTMLPFRFFKAILKTNLQRIIFTQKIPNKFSRRYGSALSNPVFLKPPDGNLWKVHWTKKNSNEVWFVKGWKEFTKNYSLNEGHLVLFKYEGTCQFDVIILEMNDLEIDYSKYETTVNRKGKQDQRDKKPVVKINNNSGKRLALLSPQPCKKVRGESSTQRKRTSSLNWPKQPEAQEVAKKFISCNPFFTLFITPNCLKEYQLNVPVTLKGYIENETKDVTLKVGKREWQVKLLPRRTTPRRLSGGWSLFTRESGLQAEDVCVFELINMEDLVFKLPFHIPMFNSGFFSFISTSVPFRPLASGEELCGLVVGVLVELLLRPNRFTLR</sequence>
<keyword evidence="4" id="KW-0804">Transcription</keyword>
<dbReference type="PROSITE" id="PS50863">
    <property type="entry name" value="B3"/>
    <property type="match status" value="2"/>
</dbReference>
<dbReference type="Proteomes" id="UP001341840">
    <property type="component" value="Unassembled WGS sequence"/>
</dbReference>
<evidence type="ECO:0000256" key="4">
    <source>
        <dbReference type="ARBA" id="ARBA00023163"/>
    </source>
</evidence>
<dbReference type="InterPro" id="IPR050655">
    <property type="entry name" value="Plant_B3_domain"/>
</dbReference>
<dbReference type="PANTHER" id="PTHR31920:SF117">
    <property type="entry name" value="TRANSCRIPTIONAL FACTOR FAMILY PROTEIN, PUTATIVE-RELATED"/>
    <property type="match status" value="1"/>
</dbReference>
<organism evidence="7 8">
    <name type="scientific">Stylosanthes scabra</name>
    <dbReference type="NCBI Taxonomy" id="79078"/>
    <lineage>
        <taxon>Eukaryota</taxon>
        <taxon>Viridiplantae</taxon>
        <taxon>Streptophyta</taxon>
        <taxon>Embryophyta</taxon>
        <taxon>Tracheophyta</taxon>
        <taxon>Spermatophyta</taxon>
        <taxon>Magnoliopsida</taxon>
        <taxon>eudicotyledons</taxon>
        <taxon>Gunneridae</taxon>
        <taxon>Pentapetalae</taxon>
        <taxon>rosids</taxon>
        <taxon>fabids</taxon>
        <taxon>Fabales</taxon>
        <taxon>Fabaceae</taxon>
        <taxon>Papilionoideae</taxon>
        <taxon>50 kb inversion clade</taxon>
        <taxon>dalbergioids sensu lato</taxon>
        <taxon>Dalbergieae</taxon>
        <taxon>Pterocarpus clade</taxon>
        <taxon>Stylosanthes</taxon>
    </lineage>
</organism>
<comment type="subcellular location">
    <subcellularLocation>
        <location evidence="1">Nucleus</location>
    </subcellularLocation>
</comment>
<evidence type="ECO:0000313" key="8">
    <source>
        <dbReference type="Proteomes" id="UP001341840"/>
    </source>
</evidence>
<name>A0ABU6TDU9_9FABA</name>
<proteinExistence type="predicted"/>
<evidence type="ECO:0000256" key="2">
    <source>
        <dbReference type="ARBA" id="ARBA00023015"/>
    </source>
</evidence>
<dbReference type="Pfam" id="PF02362">
    <property type="entry name" value="B3"/>
    <property type="match status" value="2"/>
</dbReference>
<feature type="domain" description="TF-B3" evidence="6">
    <location>
        <begin position="20"/>
        <end position="114"/>
    </location>
</feature>
<evidence type="ECO:0000256" key="3">
    <source>
        <dbReference type="ARBA" id="ARBA00023125"/>
    </source>
</evidence>
<evidence type="ECO:0000256" key="1">
    <source>
        <dbReference type="ARBA" id="ARBA00004123"/>
    </source>
</evidence>
<keyword evidence="3" id="KW-0238">DNA-binding</keyword>
<evidence type="ECO:0000313" key="7">
    <source>
        <dbReference type="EMBL" id="MED6146714.1"/>
    </source>
</evidence>
<dbReference type="PANTHER" id="PTHR31920">
    <property type="entry name" value="B3 DOMAIN-CONTAINING"/>
    <property type="match status" value="1"/>
</dbReference>
<keyword evidence="2" id="KW-0805">Transcription regulation</keyword>
<gene>
    <name evidence="7" type="ORF">PIB30_037159</name>
</gene>
<keyword evidence="5" id="KW-0539">Nucleus</keyword>
<feature type="domain" description="TF-B3" evidence="6">
    <location>
        <begin position="198"/>
        <end position="296"/>
    </location>
</feature>
<evidence type="ECO:0000259" key="6">
    <source>
        <dbReference type="PROSITE" id="PS50863"/>
    </source>
</evidence>
<reference evidence="7 8" key="1">
    <citation type="journal article" date="2023" name="Plants (Basel)">
        <title>Bridging the Gap: Combining Genomics and Transcriptomics Approaches to Understand Stylosanthes scabra, an Orphan Legume from the Brazilian Caatinga.</title>
        <authorList>
            <person name="Ferreira-Neto J.R.C."/>
            <person name="da Silva M.D."/>
            <person name="Binneck E."/>
            <person name="de Melo N.F."/>
            <person name="da Silva R.H."/>
            <person name="de Melo A.L.T.M."/>
            <person name="Pandolfi V."/>
            <person name="Bustamante F.O."/>
            <person name="Brasileiro-Vidal A.C."/>
            <person name="Benko-Iseppon A.M."/>
        </authorList>
    </citation>
    <scope>NUCLEOTIDE SEQUENCE [LARGE SCALE GENOMIC DNA]</scope>
    <source>
        <tissue evidence="7">Leaves</tissue>
    </source>
</reference>
<dbReference type="Gene3D" id="2.40.330.10">
    <property type="entry name" value="DNA-binding pseudobarrel domain"/>
    <property type="match status" value="2"/>
</dbReference>
<keyword evidence="8" id="KW-1185">Reference proteome</keyword>
<accession>A0ABU6TDU9</accession>
<dbReference type="SUPFAM" id="SSF101936">
    <property type="entry name" value="DNA-binding pseudobarrel domain"/>
    <property type="match status" value="2"/>
</dbReference>
<dbReference type="CDD" id="cd10017">
    <property type="entry name" value="B3_DNA"/>
    <property type="match status" value="2"/>
</dbReference>
<dbReference type="InterPro" id="IPR003340">
    <property type="entry name" value="B3_DNA-bd"/>
</dbReference>
<dbReference type="SMART" id="SM01019">
    <property type="entry name" value="B3"/>
    <property type="match status" value="2"/>
</dbReference>
<evidence type="ECO:0000256" key="5">
    <source>
        <dbReference type="ARBA" id="ARBA00023242"/>
    </source>
</evidence>
<dbReference type="InterPro" id="IPR015300">
    <property type="entry name" value="DNA-bd_pseudobarrel_sf"/>
</dbReference>
<dbReference type="EMBL" id="JASCZI010090806">
    <property type="protein sequence ID" value="MED6146714.1"/>
    <property type="molecule type" value="Genomic_DNA"/>
</dbReference>
<protein>
    <recommendedName>
        <fullName evidence="6">TF-B3 domain-containing protein</fullName>
    </recommendedName>
</protein>